<proteinExistence type="predicted"/>
<comment type="caution">
    <text evidence="2">The sequence shown here is derived from an EMBL/GenBank/DDBJ whole genome shotgun (WGS) entry which is preliminary data.</text>
</comment>
<dbReference type="PANTHER" id="PTHR12526">
    <property type="entry name" value="GLYCOSYLTRANSFERASE"/>
    <property type="match status" value="1"/>
</dbReference>
<dbReference type="Pfam" id="PF13692">
    <property type="entry name" value="Glyco_trans_1_4"/>
    <property type="match status" value="1"/>
</dbReference>
<dbReference type="CDD" id="cd03811">
    <property type="entry name" value="GT4_GT28_WabH-like"/>
    <property type="match status" value="1"/>
</dbReference>
<organism evidence="2 3">
    <name type="scientific">Asticcacaulis machinosus</name>
    <dbReference type="NCBI Taxonomy" id="2984211"/>
    <lineage>
        <taxon>Bacteria</taxon>
        <taxon>Pseudomonadati</taxon>
        <taxon>Pseudomonadota</taxon>
        <taxon>Alphaproteobacteria</taxon>
        <taxon>Caulobacterales</taxon>
        <taxon>Caulobacteraceae</taxon>
        <taxon>Asticcacaulis</taxon>
    </lineage>
</organism>
<protein>
    <submittedName>
        <fullName evidence="2">Glycosyltransferase</fullName>
    </submittedName>
</protein>
<dbReference type="Pfam" id="PF13439">
    <property type="entry name" value="Glyco_transf_4"/>
    <property type="match status" value="1"/>
</dbReference>
<sequence length="339" mass="36168">MRIVNLMLAKGRGGLETMAVRYHHALRSAGHEVISLGHPQGELARLTTPFAAVSSHFSHDPLAAFTLRQRAAHFRPDLIIAHGNRAIATAVHPLSGRADKTVAVVHNFRFKRDIAKAHAALTVSCAVHNALHESHSRLKIFDMPNFAPLEARPVKPAPTGVPVIGALGRLHVNKGFDILLEAVAELVRGGREVRLRIAGDGPEKAALETQTAALGLSDRVEFCGWVDSPADYLSGLDLFVLASRVEPFGLVVTEAMSAGVPVVSFDIDGPREILQPSGSPAFGMLCAPQDPQALAQAIAITMNDWPATLARAETARTIALETYGQDAGAARLSQILSSL</sequence>
<dbReference type="PANTHER" id="PTHR12526:SF636">
    <property type="entry name" value="BLL3647 PROTEIN"/>
    <property type="match status" value="1"/>
</dbReference>
<reference evidence="2 3" key="1">
    <citation type="submission" date="2023-01" db="EMBL/GenBank/DDBJ databases">
        <title>Novel species of the genus Asticcacaulis isolated from rivers.</title>
        <authorList>
            <person name="Lu H."/>
        </authorList>
    </citation>
    <scope>NUCLEOTIDE SEQUENCE [LARGE SCALE GENOMIC DNA]</scope>
    <source>
        <strain evidence="2 3">LKC15W</strain>
    </source>
</reference>
<name>A0ABT5HJ43_9CAUL</name>
<keyword evidence="3" id="KW-1185">Reference proteome</keyword>
<dbReference type="SUPFAM" id="SSF53756">
    <property type="entry name" value="UDP-Glycosyltransferase/glycogen phosphorylase"/>
    <property type="match status" value="1"/>
</dbReference>
<dbReference type="Gene3D" id="3.40.50.2000">
    <property type="entry name" value="Glycogen Phosphorylase B"/>
    <property type="match status" value="2"/>
</dbReference>
<dbReference type="Proteomes" id="UP001218579">
    <property type="component" value="Unassembled WGS sequence"/>
</dbReference>
<dbReference type="RefSeq" id="WP_272744606.1">
    <property type="nucleotide sequence ID" value="NZ_JAQQKV010000002.1"/>
</dbReference>
<evidence type="ECO:0000313" key="2">
    <source>
        <dbReference type="EMBL" id="MDC7676260.1"/>
    </source>
</evidence>
<evidence type="ECO:0000259" key="1">
    <source>
        <dbReference type="Pfam" id="PF13439"/>
    </source>
</evidence>
<accession>A0ABT5HJ43</accession>
<dbReference type="EMBL" id="JAQQKV010000002">
    <property type="protein sequence ID" value="MDC7676260.1"/>
    <property type="molecule type" value="Genomic_DNA"/>
</dbReference>
<evidence type="ECO:0000313" key="3">
    <source>
        <dbReference type="Proteomes" id="UP001218579"/>
    </source>
</evidence>
<feature type="domain" description="Glycosyltransferase subfamily 4-like N-terminal" evidence="1">
    <location>
        <begin position="13"/>
        <end position="109"/>
    </location>
</feature>
<dbReference type="InterPro" id="IPR028098">
    <property type="entry name" value="Glyco_trans_4-like_N"/>
</dbReference>
<gene>
    <name evidence="2" type="ORF">PQU98_08970</name>
</gene>